<keyword evidence="1" id="KW-0433">Leucine-rich repeat</keyword>
<dbReference type="PANTHER" id="PTHR46652">
    <property type="entry name" value="LEUCINE-RICH REPEAT AND IQ DOMAIN-CONTAINING PROTEIN 1-RELATED"/>
    <property type="match status" value="1"/>
</dbReference>
<evidence type="ECO:0000256" key="1">
    <source>
        <dbReference type="ARBA" id="ARBA00022614"/>
    </source>
</evidence>
<feature type="compositionally biased region" description="Basic and acidic residues" evidence="3">
    <location>
        <begin position="396"/>
        <end position="405"/>
    </location>
</feature>
<dbReference type="Gene3D" id="3.80.10.10">
    <property type="entry name" value="Ribonuclease Inhibitor"/>
    <property type="match status" value="2"/>
</dbReference>
<evidence type="ECO:0008006" key="6">
    <source>
        <dbReference type="Google" id="ProtNLM"/>
    </source>
</evidence>
<feature type="region of interest" description="Disordered" evidence="3">
    <location>
        <begin position="364"/>
        <end position="438"/>
    </location>
</feature>
<keyword evidence="5" id="KW-1185">Reference proteome</keyword>
<evidence type="ECO:0000256" key="2">
    <source>
        <dbReference type="ARBA" id="ARBA00022737"/>
    </source>
</evidence>
<dbReference type="SMART" id="SM00365">
    <property type="entry name" value="LRR_SD22"/>
    <property type="match status" value="5"/>
</dbReference>
<feature type="compositionally biased region" description="Basic and acidic residues" evidence="3">
    <location>
        <begin position="364"/>
        <end position="381"/>
    </location>
</feature>
<feature type="region of interest" description="Disordered" evidence="3">
    <location>
        <begin position="304"/>
        <end position="352"/>
    </location>
</feature>
<sequence>MAVLSSRQVLQDKNITDPNTITSLTLTHKALSDVSRLSDFKNLERLDLAFNSLTSLEGLEACANVKWLSVVQNKLQSLKGIEGLTKLAVLNAGKNKLRSVDEVRSIVSLRALILNDNEIVSVCRLDPLKELNTLEGKLWNLLLNIILASIQFNPLVDVILALVVLSRNPIHDIGESLFKVKTITKLSLSNCQLQTIDSSLKSCTELKELRLAHNDIECLPDELALNLKIQNLDLGNNGITRWSDLKVLSSLVNLRNLNLQGNPIAETEKLAKKVMPLVTSVIKLVPNLQIYNARPIEKTLKNKKVGRVDGTSSSDGNKPVVQIAEETNQSTRNKRSKHHVTSQNKQDHLDNAGDIGVKEELNHKIQKRNETSNKKKPDTKENILIMDNKVKKKLKTTGENDDRKNPYTHPGMQQDSKRKKQKRNELREEKVSEISKKPKKVKQNVFSLIDDGETPLMDLFTVDDTAEDVEISGENEMVDNKSLQDVITKDGSASSPLERKKIKKQSMGSAALQMLTPAAEVGLGGPSTWDI</sequence>
<dbReference type="PROSITE" id="PS51450">
    <property type="entry name" value="LRR"/>
    <property type="match status" value="5"/>
</dbReference>
<dbReference type="InterPro" id="IPR050836">
    <property type="entry name" value="SDS22/Internalin_LRR"/>
</dbReference>
<gene>
    <name evidence="4" type="ORF">RJ639_007844</name>
</gene>
<accession>A0AA88W029</accession>
<dbReference type="Pfam" id="PF12799">
    <property type="entry name" value="LRR_4"/>
    <property type="match status" value="1"/>
</dbReference>
<dbReference type="InterPro" id="IPR001611">
    <property type="entry name" value="Leu-rich_rpt"/>
</dbReference>
<reference evidence="4" key="1">
    <citation type="submission" date="2022-12" db="EMBL/GenBank/DDBJ databases">
        <title>Draft genome assemblies for two species of Escallonia (Escalloniales).</title>
        <authorList>
            <person name="Chanderbali A."/>
            <person name="Dervinis C."/>
            <person name="Anghel I."/>
            <person name="Soltis D."/>
            <person name="Soltis P."/>
            <person name="Zapata F."/>
        </authorList>
    </citation>
    <scope>NUCLEOTIDE SEQUENCE</scope>
    <source>
        <strain evidence="4">UCBG64.0493</strain>
        <tissue evidence="4">Leaf</tissue>
    </source>
</reference>
<dbReference type="PANTHER" id="PTHR46652:SF7">
    <property type="entry name" value="LEUCINE-RICH REPEAT AND IQ DOMAIN-CONTAINING PROTEIN 1"/>
    <property type="match status" value="1"/>
</dbReference>
<dbReference type="InterPro" id="IPR032675">
    <property type="entry name" value="LRR_dom_sf"/>
</dbReference>
<evidence type="ECO:0000313" key="4">
    <source>
        <dbReference type="EMBL" id="KAK3017193.1"/>
    </source>
</evidence>
<name>A0AA88W029_9ASTE</name>
<keyword evidence="2" id="KW-0677">Repeat</keyword>
<evidence type="ECO:0000313" key="5">
    <source>
        <dbReference type="Proteomes" id="UP001188597"/>
    </source>
</evidence>
<organism evidence="4 5">
    <name type="scientific">Escallonia herrerae</name>
    <dbReference type="NCBI Taxonomy" id="1293975"/>
    <lineage>
        <taxon>Eukaryota</taxon>
        <taxon>Viridiplantae</taxon>
        <taxon>Streptophyta</taxon>
        <taxon>Embryophyta</taxon>
        <taxon>Tracheophyta</taxon>
        <taxon>Spermatophyta</taxon>
        <taxon>Magnoliopsida</taxon>
        <taxon>eudicotyledons</taxon>
        <taxon>Gunneridae</taxon>
        <taxon>Pentapetalae</taxon>
        <taxon>asterids</taxon>
        <taxon>campanulids</taxon>
        <taxon>Escalloniales</taxon>
        <taxon>Escalloniaceae</taxon>
        <taxon>Escallonia</taxon>
    </lineage>
</organism>
<dbReference type="InterPro" id="IPR025875">
    <property type="entry name" value="Leu-rich_rpt_4"/>
</dbReference>
<protein>
    <recommendedName>
        <fullName evidence="6">Protein phosphatase 1 regulatory subunit 7</fullName>
    </recommendedName>
</protein>
<dbReference type="Proteomes" id="UP001188597">
    <property type="component" value="Unassembled WGS sequence"/>
</dbReference>
<feature type="compositionally biased region" description="Basic and acidic residues" evidence="3">
    <location>
        <begin position="423"/>
        <end position="436"/>
    </location>
</feature>
<dbReference type="SUPFAM" id="SSF52058">
    <property type="entry name" value="L domain-like"/>
    <property type="match status" value="1"/>
</dbReference>
<proteinExistence type="predicted"/>
<evidence type="ECO:0000256" key="3">
    <source>
        <dbReference type="SAM" id="MobiDB-lite"/>
    </source>
</evidence>
<dbReference type="EMBL" id="JAVXUP010001018">
    <property type="protein sequence ID" value="KAK3017193.1"/>
    <property type="molecule type" value="Genomic_DNA"/>
</dbReference>
<dbReference type="AlphaFoldDB" id="A0AA88W029"/>
<comment type="caution">
    <text evidence="4">The sequence shown here is derived from an EMBL/GenBank/DDBJ whole genome shotgun (WGS) entry which is preliminary data.</text>
</comment>